<reference evidence="2 3" key="1">
    <citation type="submission" date="2020-08" db="EMBL/GenBank/DDBJ databases">
        <title>Genomic Encyclopedia of Type Strains, Phase IV (KMG-IV): sequencing the most valuable type-strain genomes for metagenomic binning, comparative biology and taxonomic classification.</title>
        <authorList>
            <person name="Goeker M."/>
        </authorList>
    </citation>
    <scope>NUCLEOTIDE SEQUENCE [LARGE SCALE GENOMIC DNA]</scope>
    <source>
        <strain evidence="2 3">DSM 28101</strain>
    </source>
</reference>
<organism evidence="2 3">
    <name type="scientific">Martelella radicis</name>
    <dbReference type="NCBI Taxonomy" id="1397476"/>
    <lineage>
        <taxon>Bacteria</taxon>
        <taxon>Pseudomonadati</taxon>
        <taxon>Pseudomonadota</taxon>
        <taxon>Alphaproteobacteria</taxon>
        <taxon>Hyphomicrobiales</taxon>
        <taxon>Aurantimonadaceae</taxon>
        <taxon>Martelella</taxon>
    </lineage>
</organism>
<feature type="region of interest" description="Disordered" evidence="1">
    <location>
        <begin position="46"/>
        <end position="84"/>
    </location>
</feature>
<dbReference type="EMBL" id="JACIDZ010000009">
    <property type="protein sequence ID" value="MBB4122942.1"/>
    <property type="molecule type" value="Genomic_DNA"/>
</dbReference>
<evidence type="ECO:0000313" key="2">
    <source>
        <dbReference type="EMBL" id="MBB4122942.1"/>
    </source>
</evidence>
<comment type="caution">
    <text evidence="2">The sequence shown here is derived from an EMBL/GenBank/DDBJ whole genome shotgun (WGS) entry which is preliminary data.</text>
</comment>
<accession>A0A7W6KKS8</accession>
<name>A0A7W6KKS8_9HYPH</name>
<gene>
    <name evidence="2" type="ORF">GGR30_002877</name>
</gene>
<evidence type="ECO:0000256" key="1">
    <source>
        <dbReference type="SAM" id="MobiDB-lite"/>
    </source>
</evidence>
<protein>
    <submittedName>
        <fullName evidence="2">Uncharacterized protein</fullName>
    </submittedName>
</protein>
<keyword evidence="3" id="KW-1185">Reference proteome</keyword>
<dbReference type="RefSeq" id="WP_183487400.1">
    <property type="nucleotide sequence ID" value="NZ_JACIDZ010000009.1"/>
</dbReference>
<evidence type="ECO:0000313" key="3">
    <source>
        <dbReference type="Proteomes" id="UP000530571"/>
    </source>
</evidence>
<dbReference type="Proteomes" id="UP000530571">
    <property type="component" value="Unassembled WGS sequence"/>
</dbReference>
<dbReference type="AlphaFoldDB" id="A0A7W6KKS8"/>
<proteinExistence type="predicted"/>
<sequence length="84" mass="9272">MAMIYLGEHARLKKYGATTTGRKSVVRIEVEVGEPGALGFMLDELGRIEADQKHPPKRKPSRDEAEPPLALSPPLKQIPHFPGD</sequence>